<dbReference type="InterPro" id="IPR027417">
    <property type="entry name" value="P-loop_NTPase"/>
</dbReference>
<dbReference type="Pfam" id="PF09140">
    <property type="entry name" value="MipZ"/>
    <property type="match status" value="1"/>
</dbReference>
<dbReference type="SUPFAM" id="SSF52540">
    <property type="entry name" value="P-loop containing nucleoside triphosphate hydrolases"/>
    <property type="match status" value="1"/>
</dbReference>
<protein>
    <submittedName>
        <fullName evidence="1">AAA family ATPase</fullName>
    </submittedName>
</protein>
<dbReference type="Proteomes" id="UP000663637">
    <property type="component" value="Chromosome"/>
</dbReference>
<evidence type="ECO:0000313" key="1">
    <source>
        <dbReference type="EMBL" id="QSB45899.1"/>
    </source>
</evidence>
<reference evidence="1 2" key="1">
    <citation type="submission" date="2020-09" db="EMBL/GenBank/DDBJ databases">
        <title>Complete genome sequence of altererythrobacter flavus SS-21NJ, isolated from Dongying oil sludge in Shandong province.</title>
        <authorList>
            <person name="Sun S."/>
            <person name="Zhang Z."/>
        </authorList>
    </citation>
    <scope>NUCLEOTIDE SEQUENCE [LARGE SCALE GENOMIC DNA]</scope>
    <source>
        <strain evidence="1 2">SS-21NJ</strain>
    </source>
</reference>
<evidence type="ECO:0000313" key="2">
    <source>
        <dbReference type="Proteomes" id="UP000663637"/>
    </source>
</evidence>
<dbReference type="EMBL" id="CP061510">
    <property type="protein sequence ID" value="QSB45899.1"/>
    <property type="molecule type" value="Genomic_DNA"/>
</dbReference>
<dbReference type="PANTHER" id="PTHR13696">
    <property type="entry name" value="P-LOOP CONTAINING NUCLEOSIDE TRIPHOSPHATE HYDROLASE"/>
    <property type="match status" value="1"/>
</dbReference>
<dbReference type="CDD" id="cd02042">
    <property type="entry name" value="ParAB_family"/>
    <property type="match status" value="1"/>
</dbReference>
<organism evidence="1 2">
    <name type="scientific">Tsuneonella flava</name>
    <dbReference type="NCBI Taxonomy" id="2055955"/>
    <lineage>
        <taxon>Bacteria</taxon>
        <taxon>Pseudomonadati</taxon>
        <taxon>Pseudomonadota</taxon>
        <taxon>Alphaproteobacteria</taxon>
        <taxon>Sphingomonadales</taxon>
        <taxon>Erythrobacteraceae</taxon>
        <taxon>Tsuneonella</taxon>
    </lineage>
</organism>
<dbReference type="PANTHER" id="PTHR13696:SF96">
    <property type="entry name" value="COBQ_COBB_MIND_PARA NUCLEOTIDE BINDING DOMAIN-CONTAINING PROTEIN"/>
    <property type="match status" value="1"/>
</dbReference>
<dbReference type="Gene3D" id="3.40.50.300">
    <property type="entry name" value="P-loop containing nucleotide triphosphate hydrolases"/>
    <property type="match status" value="1"/>
</dbReference>
<proteinExistence type="predicted"/>
<name>A0ABX7KES2_9SPHN</name>
<accession>A0ABX7KES2</accession>
<gene>
    <name evidence="1" type="ORF">IDJ81_07445</name>
</gene>
<dbReference type="RefSeq" id="WP_205445270.1">
    <property type="nucleotide sequence ID" value="NZ_CP061510.1"/>
</dbReference>
<sequence>MKYDYTMHRTGAFPDIYGSGECPERVLDEIFRNHLPSGHVITFANEKGGVGKTTMAFQAGVALASRGLRVLAVDLDARQRSLSRTLEARHATAHCLNAKLPAIQSIRIDNNSTAMLQQEIARLGSEIDVVIIDVAGRDCPQARRAIALADTLVTPISASHYDLDALGHFDPVTHELREPSAFARTVLALRAEQLARGLRQADWVVARNRVRSVDSAQMERIGAGLLQLSESYSLRIVEGLSERVVYRDLLQFGLTVADIPLIPQLRKHARKGRQEIDRVLATFDLPEPPETATPHRSETAPARRAPVLNRTRDNYVRAVLETLCPTRGPARVEA</sequence>
<dbReference type="InterPro" id="IPR015223">
    <property type="entry name" value="MipZ"/>
</dbReference>
<keyword evidence="2" id="KW-1185">Reference proteome</keyword>
<dbReference type="InterPro" id="IPR050678">
    <property type="entry name" value="DNA_Partitioning_ATPase"/>
</dbReference>